<evidence type="ECO:0000313" key="9">
    <source>
        <dbReference type="EMBL" id="KAF1802352.1"/>
    </source>
</evidence>
<dbReference type="InterPro" id="IPR008927">
    <property type="entry name" value="6-PGluconate_DH-like_C_sf"/>
</dbReference>
<keyword evidence="3 6" id="KW-0521">NADP</keyword>
<evidence type="ECO:0000256" key="5">
    <source>
        <dbReference type="ARBA" id="ARBA00032024"/>
    </source>
</evidence>
<comment type="caution">
    <text evidence="9">The sequence shown here is derived from an EMBL/GenBank/DDBJ whole genome shotgun (WGS) entry which is preliminary data.</text>
</comment>
<dbReference type="Gene3D" id="1.10.1040.10">
    <property type="entry name" value="N-(1-d-carboxylethyl)-l-norvaline Dehydrogenase, domain 2"/>
    <property type="match status" value="1"/>
</dbReference>
<dbReference type="InterPro" id="IPR013752">
    <property type="entry name" value="KPA_reductase"/>
</dbReference>
<dbReference type="PANTHER" id="PTHR43765:SF2">
    <property type="entry name" value="2-DEHYDROPANTOATE 2-REDUCTASE"/>
    <property type="match status" value="1"/>
</dbReference>
<dbReference type="EMBL" id="JAAECE010000004">
    <property type="protein sequence ID" value="KAF1802352.1"/>
    <property type="molecule type" value="Genomic_DNA"/>
</dbReference>
<dbReference type="NCBIfam" id="TIGR00745">
    <property type="entry name" value="apbA_panE"/>
    <property type="match status" value="1"/>
</dbReference>
<evidence type="ECO:0000259" key="8">
    <source>
        <dbReference type="Pfam" id="PF08546"/>
    </source>
</evidence>
<dbReference type="GO" id="GO:0050661">
    <property type="term" value="F:NADP binding"/>
    <property type="evidence" value="ECO:0007669"/>
    <property type="project" value="TreeGrafter"/>
</dbReference>
<evidence type="ECO:0000256" key="6">
    <source>
        <dbReference type="RuleBase" id="RU362068"/>
    </source>
</evidence>
<accession>A0A8H4F187</accession>
<comment type="catalytic activity">
    <reaction evidence="6">
        <text>(R)-pantoate + NADP(+) = 2-dehydropantoate + NADPH + H(+)</text>
        <dbReference type="Rhea" id="RHEA:16233"/>
        <dbReference type="ChEBI" id="CHEBI:11561"/>
        <dbReference type="ChEBI" id="CHEBI:15378"/>
        <dbReference type="ChEBI" id="CHEBI:15980"/>
        <dbReference type="ChEBI" id="CHEBI:57783"/>
        <dbReference type="ChEBI" id="CHEBI:58349"/>
        <dbReference type="EC" id="1.1.1.169"/>
    </reaction>
</comment>
<evidence type="ECO:0000259" key="7">
    <source>
        <dbReference type="Pfam" id="PF02558"/>
    </source>
</evidence>
<dbReference type="PANTHER" id="PTHR43765">
    <property type="entry name" value="2-DEHYDROPANTOATE 2-REDUCTASE-RELATED"/>
    <property type="match status" value="1"/>
</dbReference>
<organism evidence="9 10">
    <name type="scientific">Mucor circinelloides f. lusitanicus</name>
    <name type="common">Mucor racemosus var. lusitanicus</name>
    <dbReference type="NCBI Taxonomy" id="29924"/>
    <lineage>
        <taxon>Eukaryota</taxon>
        <taxon>Fungi</taxon>
        <taxon>Fungi incertae sedis</taxon>
        <taxon>Mucoromycota</taxon>
        <taxon>Mucoromycotina</taxon>
        <taxon>Mucoromycetes</taxon>
        <taxon>Mucorales</taxon>
        <taxon>Mucorineae</taxon>
        <taxon>Mucoraceae</taxon>
        <taxon>Mucor</taxon>
    </lineage>
</organism>
<evidence type="ECO:0000313" key="10">
    <source>
        <dbReference type="Proteomes" id="UP000469890"/>
    </source>
</evidence>
<dbReference type="GO" id="GO:0008677">
    <property type="term" value="F:2-dehydropantoate 2-reductase activity"/>
    <property type="evidence" value="ECO:0007669"/>
    <property type="project" value="UniProtKB-EC"/>
</dbReference>
<evidence type="ECO:0000256" key="2">
    <source>
        <dbReference type="ARBA" id="ARBA00013014"/>
    </source>
</evidence>
<dbReference type="Proteomes" id="UP000469890">
    <property type="component" value="Unassembled WGS sequence"/>
</dbReference>
<gene>
    <name evidence="9" type="ORF">FB192DRAFT_1106966</name>
</gene>
<dbReference type="AlphaFoldDB" id="A0A8H4F187"/>
<comment type="function">
    <text evidence="6">Catalyzes the NADPH-dependent reduction of ketopantoate into pantoic acid.</text>
</comment>
<dbReference type="SUPFAM" id="SSF51735">
    <property type="entry name" value="NAD(P)-binding Rossmann-fold domains"/>
    <property type="match status" value="1"/>
</dbReference>
<dbReference type="Pfam" id="PF02558">
    <property type="entry name" value="ApbA"/>
    <property type="match status" value="1"/>
</dbReference>
<proteinExistence type="inferred from homology"/>
<dbReference type="Gene3D" id="3.40.50.720">
    <property type="entry name" value="NAD(P)-binding Rossmann-like Domain"/>
    <property type="match status" value="1"/>
</dbReference>
<name>A0A8H4F187_MUCCL</name>
<evidence type="ECO:0000256" key="4">
    <source>
        <dbReference type="ARBA" id="ARBA00023002"/>
    </source>
</evidence>
<comment type="similarity">
    <text evidence="1 6">Belongs to the ketopantoate reductase family.</text>
</comment>
<evidence type="ECO:0000256" key="1">
    <source>
        <dbReference type="ARBA" id="ARBA00007870"/>
    </source>
</evidence>
<dbReference type="Pfam" id="PF08546">
    <property type="entry name" value="ApbA_C"/>
    <property type="match status" value="1"/>
</dbReference>
<keyword evidence="4 6" id="KW-0560">Oxidoreductase</keyword>
<dbReference type="GO" id="GO:0005739">
    <property type="term" value="C:mitochondrion"/>
    <property type="evidence" value="ECO:0007669"/>
    <property type="project" value="TreeGrafter"/>
</dbReference>
<evidence type="ECO:0000256" key="3">
    <source>
        <dbReference type="ARBA" id="ARBA00022857"/>
    </source>
</evidence>
<dbReference type="SUPFAM" id="SSF48179">
    <property type="entry name" value="6-phosphogluconate dehydrogenase C-terminal domain-like"/>
    <property type="match status" value="1"/>
</dbReference>
<dbReference type="InterPro" id="IPR036291">
    <property type="entry name" value="NAD(P)-bd_dom_sf"/>
</dbReference>
<dbReference type="InterPro" id="IPR013332">
    <property type="entry name" value="KPR_N"/>
</dbReference>
<feature type="domain" description="Ketopantoate reductase C-terminal" evidence="8">
    <location>
        <begin position="204"/>
        <end position="326"/>
    </location>
</feature>
<dbReference type="GO" id="GO:0015940">
    <property type="term" value="P:pantothenate biosynthetic process"/>
    <property type="evidence" value="ECO:0007669"/>
    <property type="project" value="InterPro"/>
</dbReference>
<dbReference type="InterPro" id="IPR003710">
    <property type="entry name" value="ApbA"/>
</dbReference>
<feature type="domain" description="Ketopantoate reductase N-terminal" evidence="7">
    <location>
        <begin position="3"/>
        <end position="150"/>
    </location>
</feature>
<dbReference type="EC" id="1.1.1.169" evidence="2 6"/>
<reference evidence="9 10" key="1">
    <citation type="submission" date="2019-09" db="EMBL/GenBank/DDBJ databases">
        <authorList>
            <consortium name="DOE Joint Genome Institute"/>
            <person name="Mondo S.J."/>
            <person name="Navarro-Mendoza M.I."/>
            <person name="Perez-Arques C."/>
            <person name="Panchal S."/>
            <person name="Nicolas F.E."/>
            <person name="Ganguly P."/>
            <person name="Pangilinan J."/>
            <person name="Grigoriev I."/>
            <person name="Heitman J."/>
            <person name="Sanya K."/>
            <person name="Garre V."/>
        </authorList>
    </citation>
    <scope>NUCLEOTIDE SEQUENCE [LARGE SCALE GENOMIC DNA]</scope>
    <source>
        <strain evidence="9 10">MU402</strain>
    </source>
</reference>
<dbReference type="InterPro" id="IPR050838">
    <property type="entry name" value="Ketopantoate_reductase"/>
</dbReference>
<dbReference type="InterPro" id="IPR013328">
    <property type="entry name" value="6PGD_dom2"/>
</dbReference>
<sequence length="334" mass="36387">MSIHILGTGAIGCHIASVLKSNKLPVTLLLRSQSHLNDFGSRQNTITYRSQGHAHKISGFEASVVGDTADQTPIQSLIVATKGHHTLQALAPMASRLSAQSTILLLQNGMGVAEELMESLWPNSTPPAIFVGVNRHAVERMGPYDITHHSGYADPDALRIGRFPYVDAVQEAALPPPQSELVSTLIGIPELNAAQLPWNQVLVKMYKKLVVNACINAVASVLMSKNAGNIKNGNPSGIALMRAICQEAHDVFRDDLPGETVDSLMDMVLAINQEAGENVCSTLQDIRSKNLTEIDYLNGYICKKGQERGIDVRYNQAMVYIIHAKEALYELEEK</sequence>
<protein>
    <recommendedName>
        <fullName evidence="2 6">2-dehydropantoate 2-reductase</fullName>
        <ecNumber evidence="2 6">1.1.1.169</ecNumber>
    </recommendedName>
    <alternativeName>
        <fullName evidence="5 6">Ketopantoate reductase</fullName>
    </alternativeName>
</protein>